<proteinExistence type="predicted"/>
<gene>
    <name evidence="1" type="ORF">BDV96DRAFT_55305</name>
</gene>
<dbReference type="AlphaFoldDB" id="A0A6A5Z8H1"/>
<reference evidence="1" key="1">
    <citation type="journal article" date="2020" name="Stud. Mycol.">
        <title>101 Dothideomycetes genomes: a test case for predicting lifestyles and emergence of pathogens.</title>
        <authorList>
            <person name="Haridas S."/>
            <person name="Albert R."/>
            <person name="Binder M."/>
            <person name="Bloem J."/>
            <person name="Labutti K."/>
            <person name="Salamov A."/>
            <person name="Andreopoulos B."/>
            <person name="Baker S."/>
            <person name="Barry K."/>
            <person name="Bills G."/>
            <person name="Bluhm B."/>
            <person name="Cannon C."/>
            <person name="Castanera R."/>
            <person name="Culley D."/>
            <person name="Daum C."/>
            <person name="Ezra D."/>
            <person name="Gonzalez J."/>
            <person name="Henrissat B."/>
            <person name="Kuo A."/>
            <person name="Liang C."/>
            <person name="Lipzen A."/>
            <person name="Lutzoni F."/>
            <person name="Magnuson J."/>
            <person name="Mondo S."/>
            <person name="Nolan M."/>
            <person name="Ohm R."/>
            <person name="Pangilinan J."/>
            <person name="Park H.-J."/>
            <person name="Ramirez L."/>
            <person name="Alfaro M."/>
            <person name="Sun H."/>
            <person name="Tritt A."/>
            <person name="Yoshinaga Y."/>
            <person name="Zwiers L.-H."/>
            <person name="Turgeon B."/>
            <person name="Goodwin S."/>
            <person name="Spatafora J."/>
            <person name="Crous P."/>
            <person name="Grigoriev I."/>
        </authorList>
    </citation>
    <scope>NUCLEOTIDE SEQUENCE</scope>
    <source>
        <strain evidence="1">CBS 627.86</strain>
    </source>
</reference>
<keyword evidence="2" id="KW-1185">Reference proteome</keyword>
<name>A0A6A5Z8H1_9PLEO</name>
<protein>
    <submittedName>
        <fullName evidence="1">Uncharacterized protein</fullName>
    </submittedName>
</protein>
<dbReference type="EMBL" id="ML977322">
    <property type="protein sequence ID" value="KAF2115730.1"/>
    <property type="molecule type" value="Genomic_DNA"/>
</dbReference>
<sequence>MWRRNSTIAEGDSFSRSWLPYMQRSRKINDHVTTRSTTRVRPYRKQDGNDWFRVAMSRSIGLIVSALASRALDNSRVRQGLQAQGCLVALLRSPSRSSLVSSSETPFPTHSPDPCFTCLSATIVVAFEKDMASATLDPPRRQLRGCDYQHRRKGG</sequence>
<accession>A0A6A5Z8H1</accession>
<evidence type="ECO:0000313" key="1">
    <source>
        <dbReference type="EMBL" id="KAF2115730.1"/>
    </source>
</evidence>
<evidence type="ECO:0000313" key="2">
    <source>
        <dbReference type="Proteomes" id="UP000799770"/>
    </source>
</evidence>
<dbReference type="Proteomes" id="UP000799770">
    <property type="component" value="Unassembled WGS sequence"/>
</dbReference>
<organism evidence="1 2">
    <name type="scientific">Lophiotrema nucula</name>
    <dbReference type="NCBI Taxonomy" id="690887"/>
    <lineage>
        <taxon>Eukaryota</taxon>
        <taxon>Fungi</taxon>
        <taxon>Dikarya</taxon>
        <taxon>Ascomycota</taxon>
        <taxon>Pezizomycotina</taxon>
        <taxon>Dothideomycetes</taxon>
        <taxon>Pleosporomycetidae</taxon>
        <taxon>Pleosporales</taxon>
        <taxon>Lophiotremataceae</taxon>
        <taxon>Lophiotrema</taxon>
    </lineage>
</organism>